<dbReference type="Proteomes" id="UP001311915">
    <property type="component" value="Unassembled WGS sequence"/>
</dbReference>
<dbReference type="PANTHER" id="PTHR22761:SF53">
    <property type="entry name" value="VACUOLAR PROTEIN SORTING-ASSOCIATED PROTEIN 32 HOMOLOG 2-LIKE"/>
    <property type="match status" value="1"/>
</dbReference>
<dbReference type="GO" id="GO:0009898">
    <property type="term" value="C:cytoplasmic side of plasma membrane"/>
    <property type="evidence" value="ECO:0007669"/>
    <property type="project" value="TreeGrafter"/>
</dbReference>
<dbReference type="GO" id="GO:0000815">
    <property type="term" value="C:ESCRT III complex"/>
    <property type="evidence" value="ECO:0007669"/>
    <property type="project" value="TreeGrafter"/>
</dbReference>
<dbReference type="GO" id="GO:0006900">
    <property type="term" value="P:vesicle budding from membrane"/>
    <property type="evidence" value="ECO:0007669"/>
    <property type="project" value="TreeGrafter"/>
</dbReference>
<organism evidence="1 2">
    <name type="scientific">Solanum pinnatisectum</name>
    <name type="common">tansyleaf nightshade</name>
    <dbReference type="NCBI Taxonomy" id="50273"/>
    <lineage>
        <taxon>Eukaryota</taxon>
        <taxon>Viridiplantae</taxon>
        <taxon>Streptophyta</taxon>
        <taxon>Embryophyta</taxon>
        <taxon>Tracheophyta</taxon>
        <taxon>Spermatophyta</taxon>
        <taxon>Magnoliopsida</taxon>
        <taxon>eudicotyledons</taxon>
        <taxon>Gunneridae</taxon>
        <taxon>Pentapetalae</taxon>
        <taxon>asterids</taxon>
        <taxon>lamiids</taxon>
        <taxon>Solanales</taxon>
        <taxon>Solanaceae</taxon>
        <taxon>Solanoideae</taxon>
        <taxon>Solaneae</taxon>
        <taxon>Solanum</taxon>
    </lineage>
</organism>
<evidence type="ECO:0000313" key="1">
    <source>
        <dbReference type="EMBL" id="KAK4721282.1"/>
    </source>
</evidence>
<name>A0AAV9L6E5_9SOLN</name>
<comment type="caution">
    <text evidence="1">The sequence shown here is derived from an EMBL/GenBank/DDBJ whole genome shotgun (WGS) entry which is preliminary data.</text>
</comment>
<gene>
    <name evidence="1" type="ORF">R3W88_011515</name>
</gene>
<evidence type="ECO:0000313" key="2">
    <source>
        <dbReference type="Proteomes" id="UP001311915"/>
    </source>
</evidence>
<dbReference type="InterPro" id="IPR005024">
    <property type="entry name" value="Snf7_fam"/>
</dbReference>
<dbReference type="AlphaFoldDB" id="A0AAV9L6E5"/>
<accession>A0AAV9L6E5</accession>
<dbReference type="EMBL" id="JAWPEI010000007">
    <property type="protein sequence ID" value="KAK4721282.1"/>
    <property type="molecule type" value="Genomic_DNA"/>
</dbReference>
<keyword evidence="2" id="KW-1185">Reference proteome</keyword>
<dbReference type="PANTHER" id="PTHR22761">
    <property type="entry name" value="CHARGED MULTIVESICULAR BODY PROTEIN"/>
    <property type="match status" value="1"/>
</dbReference>
<proteinExistence type="predicted"/>
<dbReference type="GO" id="GO:0032511">
    <property type="term" value="P:late endosome to vacuole transport via multivesicular body sorting pathway"/>
    <property type="evidence" value="ECO:0007669"/>
    <property type="project" value="TreeGrafter"/>
</dbReference>
<reference evidence="1 2" key="1">
    <citation type="submission" date="2023-10" db="EMBL/GenBank/DDBJ databases">
        <title>Genome-Wide Identification Analysis in wild type Solanum Pinnatisectum Reveals Some Genes Defensing Phytophthora Infestans.</title>
        <authorList>
            <person name="Sun C."/>
        </authorList>
    </citation>
    <scope>NUCLEOTIDE SEQUENCE [LARGE SCALE GENOMIC DNA]</scope>
    <source>
        <strain evidence="1">LQN</strain>
        <tissue evidence="1">Leaf</tissue>
    </source>
</reference>
<sequence>MEFDCKLSVDDASDVCDVSSVTTTHKVFADMLGSDIVIMDKITLLHKIKCLQLAFDPGVYTTHDVAIFFCDLCEDIRIKSISMHMTSVSTSIFDFNLSWQPYTVVASSHGDNNFTVLRLLEKLNTTGEGPVYLWYNSNVEINLTIDALLSGNWPGLIVFSADQVLHILVKNQCARTVFGCLGNSKRSESWWVDDCSVRVLWIILEICIQLFCGLMSLEYPITTISNHKFDHYWIQTRMMLEVLVKKAVLFKKVAPEVERVEDFNGEQNKRATIRTQMLHEQEVDHLEKFHLSLCYQMLLLEGANTIIDMLETVAATREVPLKAPTIEDIDKTIVVVRNLLAYMCS</sequence>
<dbReference type="GO" id="GO:0005771">
    <property type="term" value="C:multivesicular body"/>
    <property type="evidence" value="ECO:0007669"/>
    <property type="project" value="TreeGrafter"/>
</dbReference>
<protein>
    <submittedName>
        <fullName evidence="1">Uncharacterized protein</fullName>
    </submittedName>
</protein>